<dbReference type="RefSeq" id="WP_188996174.1">
    <property type="nucleotide sequence ID" value="NZ_BMOU01000002.1"/>
</dbReference>
<dbReference type="EMBL" id="BMOU01000002">
    <property type="protein sequence ID" value="GGN91956.1"/>
    <property type="molecule type" value="Genomic_DNA"/>
</dbReference>
<dbReference type="GO" id="GO:0004066">
    <property type="term" value="F:asparagine synthase (glutamine-hydrolyzing) activity"/>
    <property type="evidence" value="ECO:0007669"/>
    <property type="project" value="InterPro"/>
</dbReference>
<dbReference type="InterPro" id="IPR014729">
    <property type="entry name" value="Rossmann-like_a/b/a_fold"/>
</dbReference>
<dbReference type="Pfam" id="PF00733">
    <property type="entry name" value="Asn_synthase"/>
    <property type="match status" value="1"/>
</dbReference>
<dbReference type="InterPro" id="IPR029055">
    <property type="entry name" value="Ntn_hydrolases_N"/>
</dbReference>
<keyword evidence="3" id="KW-1185">Reference proteome</keyword>
<dbReference type="InterPro" id="IPR001962">
    <property type="entry name" value="Asn_synthase"/>
</dbReference>
<dbReference type="InterPro" id="IPR051786">
    <property type="entry name" value="ASN_synthetase/amidase"/>
</dbReference>
<dbReference type="AlphaFoldDB" id="A0A830GK63"/>
<protein>
    <recommendedName>
        <fullName evidence="1">Asparagine synthetase domain-containing protein</fullName>
    </recommendedName>
</protein>
<evidence type="ECO:0000313" key="3">
    <source>
        <dbReference type="Proteomes" id="UP000605784"/>
    </source>
</evidence>
<reference evidence="2" key="2">
    <citation type="submission" date="2020-09" db="EMBL/GenBank/DDBJ databases">
        <authorList>
            <person name="Sun Q."/>
            <person name="Ohkuma M."/>
        </authorList>
    </citation>
    <scope>NUCLEOTIDE SEQUENCE</scope>
    <source>
        <strain evidence="2">JCM 17820</strain>
    </source>
</reference>
<accession>A0A830GK63</accession>
<reference evidence="2" key="1">
    <citation type="journal article" date="2014" name="Int. J. Syst. Evol. Microbiol.">
        <title>Complete genome sequence of Corynebacterium casei LMG S-19264T (=DSM 44701T), isolated from a smear-ripened cheese.</title>
        <authorList>
            <consortium name="US DOE Joint Genome Institute (JGI-PGF)"/>
            <person name="Walter F."/>
            <person name="Albersmeier A."/>
            <person name="Kalinowski J."/>
            <person name="Ruckert C."/>
        </authorList>
    </citation>
    <scope>NUCLEOTIDE SEQUENCE</scope>
    <source>
        <strain evidence="2">JCM 17820</strain>
    </source>
</reference>
<dbReference type="SUPFAM" id="SSF56235">
    <property type="entry name" value="N-terminal nucleophile aminohydrolases (Ntn hydrolases)"/>
    <property type="match status" value="1"/>
</dbReference>
<dbReference type="Gene3D" id="3.40.50.620">
    <property type="entry name" value="HUPs"/>
    <property type="match status" value="1"/>
</dbReference>
<dbReference type="Gene3D" id="3.60.20.10">
    <property type="entry name" value="Glutamine Phosphoribosylpyrophosphate, subunit 1, domain 1"/>
    <property type="match status" value="1"/>
</dbReference>
<comment type="caution">
    <text evidence="2">The sequence shown here is derived from an EMBL/GenBank/DDBJ whole genome shotgun (WGS) entry which is preliminary data.</text>
</comment>
<evidence type="ECO:0000259" key="1">
    <source>
        <dbReference type="Pfam" id="PF00733"/>
    </source>
</evidence>
<dbReference type="Proteomes" id="UP000605784">
    <property type="component" value="Unassembled WGS sequence"/>
</dbReference>
<evidence type="ECO:0000313" key="2">
    <source>
        <dbReference type="EMBL" id="GGN91956.1"/>
    </source>
</evidence>
<sequence length="604" mass="67423">MPGISVVAGMSIPADDDIEAAHRPSLYDDRYTFDSYEAGHCSVARALYPEYPFRQVTFGDCTVFVEGVVYNRDEETLRAELERRFVDGEASPVDPTWLRDLDGEFVFYAHDAAAGTVTIVPDLLGQLPLFYAVHTDYALVGRNKPILARLGNCATFDRVAVAEYLRLGYALADRTLYADLRRLPQGHHIQIDTDTGAQAIDQHYEFDFDDERNANATVTENAREFARRFTNACRRRADSAPGENVVLLSGGLDSRAILGGFERCGVSYSAATRDFEHDSRADIDLARELTDAVGSNWDRLPTPGPDGSDLLAHLDMGGGADPFGIAHMQPFLRQIRADHDGPVWTYTGDGGDKLVPDISPVVDIETIDELVSYIMQSEETFTAEDVEAMTGVAEAEVRADVRETVREYPETSLSKRFVHYELFQRAFSWLFEATDTNRNHCWTTSPFYAPDVVDCAMSIPDAQKRRYQLYAAVLKQLSPELATVPNANFGAPPASVTHEARVALYNVLQRHPALFDVVKPTIKSLLGLNGEADRATSPFVDCLRDQVTRNPQSMLDREGLEQTILDDPESYTREELCHVLTLASLIDNHRDVPILTEYRSEEFV</sequence>
<feature type="domain" description="Asparagine synthetase" evidence="1">
    <location>
        <begin position="225"/>
        <end position="470"/>
    </location>
</feature>
<organism evidence="2 3">
    <name type="scientific">Haloarcula pellucida</name>
    <dbReference type="NCBI Taxonomy" id="1427151"/>
    <lineage>
        <taxon>Archaea</taxon>
        <taxon>Methanobacteriati</taxon>
        <taxon>Methanobacteriota</taxon>
        <taxon>Stenosarchaea group</taxon>
        <taxon>Halobacteria</taxon>
        <taxon>Halobacteriales</taxon>
        <taxon>Haloarculaceae</taxon>
        <taxon>Haloarcula</taxon>
    </lineage>
</organism>
<name>A0A830GK63_9EURY</name>
<dbReference type="GO" id="GO:0006529">
    <property type="term" value="P:asparagine biosynthetic process"/>
    <property type="evidence" value="ECO:0007669"/>
    <property type="project" value="InterPro"/>
</dbReference>
<dbReference type="SUPFAM" id="SSF52402">
    <property type="entry name" value="Adenine nucleotide alpha hydrolases-like"/>
    <property type="match status" value="1"/>
</dbReference>
<dbReference type="PANTHER" id="PTHR43284">
    <property type="entry name" value="ASPARAGINE SYNTHETASE (GLUTAMINE-HYDROLYZING)"/>
    <property type="match status" value="1"/>
</dbReference>
<gene>
    <name evidence="2" type="ORF">GCM10009030_15610</name>
</gene>
<dbReference type="PANTHER" id="PTHR43284:SF1">
    <property type="entry name" value="ASPARAGINE SYNTHETASE"/>
    <property type="match status" value="1"/>
</dbReference>
<proteinExistence type="predicted"/>